<sequence>MSGLRNITIGLLISMWRSTPNGIVDWHELIDRVWNTKEWKKKVRVTHKNRNKKYGETSSRHMGVDIVFRASKENVWGVGRRAPGDHTSPLRALIPP</sequence>
<comment type="caution">
    <text evidence="1">The sequence shown here is derived from an EMBL/GenBank/DDBJ whole genome shotgun (WGS) entry which is preliminary data.</text>
</comment>
<dbReference type="Proteomes" id="UP001056120">
    <property type="component" value="Linkage Group LG08"/>
</dbReference>
<protein>
    <submittedName>
        <fullName evidence="1">Uncharacterized protein</fullName>
    </submittedName>
</protein>
<reference evidence="2" key="1">
    <citation type="journal article" date="2022" name="Mol. Ecol. Resour.">
        <title>The genomes of chicory, endive, great burdock and yacon provide insights into Asteraceae palaeo-polyploidization history and plant inulin production.</title>
        <authorList>
            <person name="Fan W."/>
            <person name="Wang S."/>
            <person name="Wang H."/>
            <person name="Wang A."/>
            <person name="Jiang F."/>
            <person name="Liu H."/>
            <person name="Zhao H."/>
            <person name="Xu D."/>
            <person name="Zhang Y."/>
        </authorList>
    </citation>
    <scope>NUCLEOTIDE SEQUENCE [LARGE SCALE GENOMIC DNA]</scope>
    <source>
        <strain evidence="2">cv. Yunnan</strain>
    </source>
</reference>
<reference evidence="1 2" key="2">
    <citation type="journal article" date="2022" name="Mol. Ecol. Resour.">
        <title>The genomes of chicory, endive, great burdock and yacon provide insights into Asteraceae paleo-polyploidization history and plant inulin production.</title>
        <authorList>
            <person name="Fan W."/>
            <person name="Wang S."/>
            <person name="Wang H."/>
            <person name="Wang A."/>
            <person name="Jiang F."/>
            <person name="Liu H."/>
            <person name="Zhao H."/>
            <person name="Xu D."/>
            <person name="Zhang Y."/>
        </authorList>
    </citation>
    <scope>NUCLEOTIDE SEQUENCE [LARGE SCALE GENOMIC DNA]</scope>
    <source>
        <strain evidence="2">cv. Yunnan</strain>
        <tissue evidence="1">Leaves</tissue>
    </source>
</reference>
<evidence type="ECO:0000313" key="2">
    <source>
        <dbReference type="Proteomes" id="UP001056120"/>
    </source>
</evidence>
<accession>A0ACB9IKD1</accession>
<name>A0ACB9IKD1_9ASTR</name>
<dbReference type="EMBL" id="CM042025">
    <property type="protein sequence ID" value="KAI3808469.1"/>
    <property type="molecule type" value="Genomic_DNA"/>
</dbReference>
<organism evidence="1 2">
    <name type="scientific">Smallanthus sonchifolius</name>
    <dbReference type="NCBI Taxonomy" id="185202"/>
    <lineage>
        <taxon>Eukaryota</taxon>
        <taxon>Viridiplantae</taxon>
        <taxon>Streptophyta</taxon>
        <taxon>Embryophyta</taxon>
        <taxon>Tracheophyta</taxon>
        <taxon>Spermatophyta</taxon>
        <taxon>Magnoliopsida</taxon>
        <taxon>eudicotyledons</taxon>
        <taxon>Gunneridae</taxon>
        <taxon>Pentapetalae</taxon>
        <taxon>asterids</taxon>
        <taxon>campanulids</taxon>
        <taxon>Asterales</taxon>
        <taxon>Asteraceae</taxon>
        <taxon>Asteroideae</taxon>
        <taxon>Heliantheae alliance</taxon>
        <taxon>Millerieae</taxon>
        <taxon>Smallanthus</taxon>
    </lineage>
</organism>
<proteinExistence type="predicted"/>
<gene>
    <name evidence="1" type="ORF">L1987_24420</name>
</gene>
<evidence type="ECO:0000313" key="1">
    <source>
        <dbReference type="EMBL" id="KAI3808469.1"/>
    </source>
</evidence>
<keyword evidence="2" id="KW-1185">Reference proteome</keyword>